<evidence type="ECO:0000256" key="6">
    <source>
        <dbReference type="ARBA" id="ARBA00022989"/>
    </source>
</evidence>
<feature type="transmembrane region" description="Helical" evidence="9">
    <location>
        <begin position="364"/>
        <end position="382"/>
    </location>
</feature>
<dbReference type="CDD" id="cd06582">
    <property type="entry name" value="TM_PBP1_LivH_like"/>
    <property type="match status" value="1"/>
</dbReference>
<feature type="transmembrane region" description="Helical" evidence="9">
    <location>
        <begin position="312"/>
        <end position="330"/>
    </location>
</feature>
<evidence type="ECO:0000313" key="11">
    <source>
        <dbReference type="EMBL" id="MCE4554686.1"/>
    </source>
</evidence>
<proteinExistence type="inferred from homology"/>
<dbReference type="EMBL" id="JAJTWU010000003">
    <property type="protein sequence ID" value="MCE4554686.1"/>
    <property type="molecule type" value="Genomic_DNA"/>
</dbReference>
<dbReference type="InterPro" id="IPR017779">
    <property type="entry name" value="ABC_UrtB_bac"/>
</dbReference>
<gene>
    <name evidence="11" type="primary">urtB</name>
    <name evidence="11" type="ORF">LXT13_09570</name>
</gene>
<keyword evidence="12" id="KW-1185">Reference proteome</keyword>
<keyword evidence="10" id="KW-0732">Signal</keyword>
<evidence type="ECO:0000256" key="5">
    <source>
        <dbReference type="ARBA" id="ARBA00022970"/>
    </source>
</evidence>
<name>A0ABS8XV42_9BURK</name>
<evidence type="ECO:0000256" key="7">
    <source>
        <dbReference type="ARBA" id="ARBA00023136"/>
    </source>
</evidence>
<dbReference type="PANTHER" id="PTHR11795">
    <property type="entry name" value="BRANCHED-CHAIN AMINO ACID TRANSPORT SYSTEM PERMEASE PROTEIN LIVH"/>
    <property type="match status" value="1"/>
</dbReference>
<reference evidence="11 12" key="1">
    <citation type="submission" date="2021-12" db="EMBL/GenBank/DDBJ databases">
        <title>Genome seq of P8.</title>
        <authorList>
            <person name="Seo T."/>
        </authorList>
    </citation>
    <scope>NUCLEOTIDE SEQUENCE [LARGE SCALE GENOMIC DNA]</scope>
    <source>
        <strain evidence="11 12">P8</strain>
    </source>
</reference>
<accession>A0ABS8XV42</accession>
<evidence type="ECO:0000256" key="3">
    <source>
        <dbReference type="ARBA" id="ARBA00022475"/>
    </source>
</evidence>
<dbReference type="Proteomes" id="UP001200741">
    <property type="component" value="Unassembled WGS sequence"/>
</dbReference>
<feature type="transmembrane region" description="Helical" evidence="9">
    <location>
        <begin position="280"/>
        <end position="300"/>
    </location>
</feature>
<evidence type="ECO:0000256" key="4">
    <source>
        <dbReference type="ARBA" id="ARBA00022692"/>
    </source>
</evidence>
<keyword evidence="7 9" id="KW-0472">Membrane</keyword>
<protein>
    <submittedName>
        <fullName evidence="11">Urea ABC transporter permease subunit UrtB</fullName>
    </submittedName>
</protein>
<keyword evidence="6 9" id="KW-1133">Transmembrane helix</keyword>
<dbReference type="PANTHER" id="PTHR11795:SF447">
    <property type="entry name" value="ABC TRANSPORTER PERMEASE PROTEIN"/>
    <property type="match status" value="1"/>
</dbReference>
<evidence type="ECO:0000256" key="1">
    <source>
        <dbReference type="ARBA" id="ARBA00004651"/>
    </source>
</evidence>
<dbReference type="Pfam" id="PF02653">
    <property type="entry name" value="BPD_transp_2"/>
    <property type="match status" value="1"/>
</dbReference>
<dbReference type="NCBIfam" id="TIGR03409">
    <property type="entry name" value="urea_trans_UrtB"/>
    <property type="match status" value="1"/>
</dbReference>
<feature type="transmembrane region" description="Helical" evidence="9">
    <location>
        <begin position="220"/>
        <end position="243"/>
    </location>
</feature>
<keyword evidence="5" id="KW-0029">Amino-acid transport</keyword>
<comment type="similarity">
    <text evidence="8">Belongs to the binding-protein-dependent transport system permease family. LivHM subfamily.</text>
</comment>
<dbReference type="RefSeq" id="WP_233371696.1">
    <property type="nucleotide sequence ID" value="NZ_JAJTWU010000003.1"/>
</dbReference>
<organism evidence="11 12">
    <name type="scientific">Pelomonas cellulosilytica</name>
    <dbReference type="NCBI Taxonomy" id="2906762"/>
    <lineage>
        <taxon>Bacteria</taxon>
        <taxon>Pseudomonadati</taxon>
        <taxon>Pseudomonadota</taxon>
        <taxon>Betaproteobacteria</taxon>
        <taxon>Burkholderiales</taxon>
        <taxon>Sphaerotilaceae</taxon>
        <taxon>Roseateles</taxon>
    </lineage>
</organism>
<comment type="subcellular location">
    <subcellularLocation>
        <location evidence="1">Cell membrane</location>
        <topology evidence="1">Multi-pass membrane protein</topology>
    </subcellularLocation>
</comment>
<evidence type="ECO:0000256" key="10">
    <source>
        <dbReference type="SAM" id="SignalP"/>
    </source>
</evidence>
<feature type="signal peptide" evidence="10">
    <location>
        <begin position="1"/>
        <end position="20"/>
    </location>
</feature>
<dbReference type="InterPro" id="IPR052157">
    <property type="entry name" value="BCAA_transport_permease"/>
</dbReference>
<keyword evidence="2" id="KW-0813">Transport</keyword>
<feature type="transmembrane region" description="Helical" evidence="9">
    <location>
        <begin position="447"/>
        <end position="467"/>
    </location>
</feature>
<keyword evidence="3" id="KW-1003">Cell membrane</keyword>
<feature type="chain" id="PRO_5045561478" evidence="10">
    <location>
        <begin position="21"/>
        <end position="513"/>
    </location>
</feature>
<evidence type="ECO:0000256" key="2">
    <source>
        <dbReference type="ARBA" id="ARBA00022448"/>
    </source>
</evidence>
<evidence type="ECO:0000256" key="9">
    <source>
        <dbReference type="SAM" id="Phobius"/>
    </source>
</evidence>
<evidence type="ECO:0000256" key="8">
    <source>
        <dbReference type="ARBA" id="ARBA00037998"/>
    </source>
</evidence>
<keyword evidence="4 9" id="KW-0812">Transmembrane</keyword>
<sequence>MIKRLFVGCVLALGLVSAWALPPELANRIAAGEGDDRVAALQQALAAGDESLGPFLRALQDGRVRLKAGQALVIAEGTTPPADAEEPMLNNRMRREVESALAGLDLLSKDRDVRAKALATLRDDADASKLPLFEKALAAESDAALKAQLNALVAGAKLSSNDAAQRKAAALELAGSADPATRALLLDKLGSESDAATKVAMQQAIDAIGARLAWGERAQLLFSGLSLGSVLLLVALGLAITYGLMGVINMAHGELLMVGAYATYSVQQAFRAWAPGAFDYYLWVALPASFLAAALVGAAMERSVIRWLYGRPLETLLATWGISLVLMQAVRSLFGAQNVAVENPAWLSGGWALLPNLTLPYNRLAILAFAALVLLGMGALLAKTRLGLMVRGVTQNRRMAACVGVNTAQVDTMAFALGSGIAGLAGCALSQIGNVGPDLGQSYIVDAFMVVVLGGVGQLAGTVYAGLGLGVLSKLLEGWQGAVLAKIALLMLLVLVIQKKPQGLFALKGRSVE</sequence>
<dbReference type="InterPro" id="IPR001851">
    <property type="entry name" value="ABC_transp_permease"/>
</dbReference>
<evidence type="ECO:0000313" key="12">
    <source>
        <dbReference type="Proteomes" id="UP001200741"/>
    </source>
</evidence>
<comment type="caution">
    <text evidence="11">The sequence shown here is derived from an EMBL/GenBank/DDBJ whole genome shotgun (WGS) entry which is preliminary data.</text>
</comment>
<feature type="transmembrane region" description="Helical" evidence="9">
    <location>
        <begin position="479"/>
        <end position="497"/>
    </location>
</feature>